<dbReference type="PANTHER" id="PTHR10342:SF274">
    <property type="entry name" value="ARYLSULFATASE B"/>
    <property type="match status" value="1"/>
</dbReference>
<dbReference type="STRING" id="1921803.NIES593_19925"/>
<keyword evidence="6" id="KW-0812">Transmembrane</keyword>
<dbReference type="Gene3D" id="3.40.720.10">
    <property type="entry name" value="Alkaline Phosphatase, subunit A"/>
    <property type="match status" value="1"/>
</dbReference>
<evidence type="ECO:0000256" key="3">
    <source>
        <dbReference type="ARBA" id="ARBA00022801"/>
    </source>
</evidence>
<gene>
    <name evidence="8" type="ORF">NIES593_19925</name>
</gene>
<keyword evidence="6" id="KW-1133">Transmembrane helix</keyword>
<organism evidence="8 9">
    <name type="scientific">Hydrococcus rivularis NIES-593</name>
    <dbReference type="NCBI Taxonomy" id="1921803"/>
    <lineage>
        <taxon>Bacteria</taxon>
        <taxon>Bacillati</taxon>
        <taxon>Cyanobacteriota</taxon>
        <taxon>Cyanophyceae</taxon>
        <taxon>Pleurocapsales</taxon>
        <taxon>Hydrococcaceae</taxon>
        <taxon>Hydrococcus</taxon>
    </lineage>
</organism>
<dbReference type="PROSITE" id="PS00523">
    <property type="entry name" value="SULFATASE_1"/>
    <property type="match status" value="1"/>
</dbReference>
<evidence type="ECO:0000313" key="8">
    <source>
        <dbReference type="EMBL" id="OKH20158.1"/>
    </source>
</evidence>
<dbReference type="Pfam" id="PF00884">
    <property type="entry name" value="Sulfatase"/>
    <property type="match status" value="1"/>
</dbReference>
<feature type="domain" description="Sulfatase N-terminal" evidence="7">
    <location>
        <begin position="43"/>
        <end position="357"/>
    </location>
</feature>
<comment type="similarity">
    <text evidence="1">Belongs to the sulfatase family.</text>
</comment>
<dbReference type="RefSeq" id="WP_073601249.1">
    <property type="nucleotide sequence ID" value="NZ_MRCB01000034.1"/>
</dbReference>
<keyword evidence="6" id="KW-0472">Membrane</keyword>
<evidence type="ECO:0000256" key="2">
    <source>
        <dbReference type="ARBA" id="ARBA00022723"/>
    </source>
</evidence>
<protein>
    <submittedName>
        <fullName evidence="8">Arylsulfatase</fullName>
    </submittedName>
</protein>
<dbReference type="SUPFAM" id="SSF53649">
    <property type="entry name" value="Alkaline phosphatase-like"/>
    <property type="match status" value="1"/>
</dbReference>
<dbReference type="GO" id="GO:0008484">
    <property type="term" value="F:sulfuric ester hydrolase activity"/>
    <property type="evidence" value="ECO:0007669"/>
    <property type="project" value="InterPro"/>
</dbReference>
<dbReference type="InterPro" id="IPR024607">
    <property type="entry name" value="Sulfatase_CS"/>
</dbReference>
<reference evidence="8 9" key="1">
    <citation type="submission" date="2016-11" db="EMBL/GenBank/DDBJ databases">
        <title>Draft Genome Sequences of Nine Cyanobacterial Strains from Diverse Habitats.</title>
        <authorList>
            <person name="Zhu T."/>
            <person name="Hou S."/>
            <person name="Lu X."/>
            <person name="Hess W.R."/>
        </authorList>
    </citation>
    <scope>NUCLEOTIDE SEQUENCE [LARGE SCALE GENOMIC DNA]</scope>
    <source>
        <strain evidence="8 9">NIES-593</strain>
    </source>
</reference>
<evidence type="ECO:0000256" key="6">
    <source>
        <dbReference type="SAM" id="Phobius"/>
    </source>
</evidence>
<dbReference type="InterPro" id="IPR000917">
    <property type="entry name" value="Sulfatase_N"/>
</dbReference>
<sequence length="418" mass="46845">MSAYIFLNKKLIVGIIIFFSVAIAAIFNNFFVSDSVRAAAQKPNIIIIMADDLGWNDVGYHNSEIKTPNLDKLAESSTRLDRFYVTSSCTPTRAALMTGRHPSRYGMSSSVIWPWDKVGLPLEEKTIAQTLKEAGYYTAIVGKWHLGHYKEEYLPTRRGFDYHYGHYCGSIDYFTHQLDAGIQGGLDWHRNEQPVEEEGYATDLLAQEAVKLIRDRDYNKSPLFLYVSFNAPHAPLQAKEKDIKNYANIQDEGRRIFAAQVQSMDEAVGRIVAALKEKQVWDNTLLFFTSDNGGGSDQPWTRGNNRPLKGQKGTLYDGGVRVPTIISYPAQLKGSQVIEQVFSVVDLYPTLAKLAGVKISSQNQLDGVDILQSIATGSTRRDEVLIQYQALASPPWFKAALVKENYKLVLNSTSPLPY</sequence>
<dbReference type="Gene3D" id="3.30.1120.10">
    <property type="match status" value="1"/>
</dbReference>
<evidence type="ECO:0000313" key="9">
    <source>
        <dbReference type="Proteomes" id="UP000186868"/>
    </source>
</evidence>
<name>A0A1U7H9E1_9CYAN</name>
<keyword evidence="5" id="KW-0325">Glycoprotein</keyword>
<keyword evidence="3" id="KW-0378">Hydrolase</keyword>
<dbReference type="InterPro" id="IPR047115">
    <property type="entry name" value="ARSB"/>
</dbReference>
<feature type="transmembrane region" description="Helical" evidence="6">
    <location>
        <begin position="12"/>
        <end position="32"/>
    </location>
</feature>
<proteinExistence type="inferred from homology"/>
<dbReference type="InterPro" id="IPR017850">
    <property type="entry name" value="Alkaline_phosphatase_core_sf"/>
</dbReference>
<evidence type="ECO:0000256" key="5">
    <source>
        <dbReference type="ARBA" id="ARBA00023180"/>
    </source>
</evidence>
<keyword evidence="4" id="KW-0106">Calcium</keyword>
<dbReference type="PANTHER" id="PTHR10342">
    <property type="entry name" value="ARYLSULFATASE"/>
    <property type="match status" value="1"/>
</dbReference>
<evidence type="ECO:0000256" key="4">
    <source>
        <dbReference type="ARBA" id="ARBA00022837"/>
    </source>
</evidence>
<dbReference type="EMBL" id="MRCB01000034">
    <property type="protein sequence ID" value="OKH20158.1"/>
    <property type="molecule type" value="Genomic_DNA"/>
</dbReference>
<keyword evidence="2" id="KW-0479">Metal-binding</keyword>
<dbReference type="GO" id="GO:0046872">
    <property type="term" value="F:metal ion binding"/>
    <property type="evidence" value="ECO:0007669"/>
    <property type="project" value="UniProtKB-KW"/>
</dbReference>
<evidence type="ECO:0000259" key="7">
    <source>
        <dbReference type="Pfam" id="PF00884"/>
    </source>
</evidence>
<evidence type="ECO:0000256" key="1">
    <source>
        <dbReference type="ARBA" id="ARBA00008779"/>
    </source>
</evidence>
<comment type="caution">
    <text evidence="8">The sequence shown here is derived from an EMBL/GenBank/DDBJ whole genome shotgun (WGS) entry which is preliminary data.</text>
</comment>
<keyword evidence="9" id="KW-1185">Reference proteome</keyword>
<dbReference type="AlphaFoldDB" id="A0A1U7H9E1"/>
<dbReference type="PROSITE" id="PS00149">
    <property type="entry name" value="SULFATASE_2"/>
    <property type="match status" value="1"/>
</dbReference>
<accession>A0A1U7H9E1</accession>
<dbReference type="Proteomes" id="UP000186868">
    <property type="component" value="Unassembled WGS sequence"/>
</dbReference>
<dbReference type="CDD" id="cd16029">
    <property type="entry name" value="4-S"/>
    <property type="match status" value="1"/>
</dbReference>